<dbReference type="GO" id="GO:0000160">
    <property type="term" value="P:phosphorelay signal transduction system"/>
    <property type="evidence" value="ECO:0007669"/>
    <property type="project" value="InterPro"/>
</dbReference>
<dbReference type="InterPro" id="IPR011006">
    <property type="entry name" value="CheY-like_superfamily"/>
</dbReference>
<feature type="domain" description="Response regulatory" evidence="2">
    <location>
        <begin position="4"/>
        <end position="132"/>
    </location>
</feature>
<gene>
    <name evidence="3" type="ORF">SAMN04488513_102617</name>
</gene>
<name>A0A1M6FZX2_9FLAO</name>
<reference evidence="4" key="1">
    <citation type="submission" date="2016-11" db="EMBL/GenBank/DDBJ databases">
        <authorList>
            <person name="Varghese N."/>
            <person name="Submissions S."/>
        </authorList>
    </citation>
    <scope>NUCLEOTIDE SEQUENCE [LARGE SCALE GENOMIC DNA]</scope>
    <source>
        <strain evidence="4">DSM 19858</strain>
    </source>
</reference>
<dbReference type="EMBL" id="FQYU01000002">
    <property type="protein sequence ID" value="SHJ03172.1"/>
    <property type="molecule type" value="Genomic_DNA"/>
</dbReference>
<evidence type="ECO:0000313" key="3">
    <source>
        <dbReference type="EMBL" id="SHJ03172.1"/>
    </source>
</evidence>
<dbReference type="PROSITE" id="PS50110">
    <property type="entry name" value="RESPONSE_REGULATORY"/>
    <property type="match status" value="1"/>
</dbReference>
<evidence type="ECO:0000259" key="2">
    <source>
        <dbReference type="PROSITE" id="PS50110"/>
    </source>
</evidence>
<keyword evidence="1" id="KW-0597">Phosphoprotein</keyword>
<organism evidence="3 4">
    <name type="scientific">Pseudozobellia thermophila</name>
    <dbReference type="NCBI Taxonomy" id="192903"/>
    <lineage>
        <taxon>Bacteria</taxon>
        <taxon>Pseudomonadati</taxon>
        <taxon>Bacteroidota</taxon>
        <taxon>Flavobacteriia</taxon>
        <taxon>Flavobacteriales</taxon>
        <taxon>Flavobacteriaceae</taxon>
        <taxon>Pseudozobellia</taxon>
    </lineage>
</organism>
<dbReference type="InterPro" id="IPR001789">
    <property type="entry name" value="Sig_transdc_resp-reg_receiver"/>
</dbReference>
<feature type="modified residue" description="4-aspartylphosphate" evidence="1">
    <location>
        <position position="63"/>
    </location>
</feature>
<dbReference type="STRING" id="192903.SAMN04488513_102617"/>
<dbReference type="AlphaFoldDB" id="A0A1M6FZX2"/>
<dbReference type="OrthoDB" id="9780153at2"/>
<dbReference type="SUPFAM" id="SSF52172">
    <property type="entry name" value="CheY-like"/>
    <property type="match status" value="1"/>
</dbReference>
<evidence type="ECO:0000256" key="1">
    <source>
        <dbReference type="PROSITE-ProRule" id="PRU00169"/>
    </source>
</evidence>
<proteinExistence type="predicted"/>
<evidence type="ECO:0000313" key="4">
    <source>
        <dbReference type="Proteomes" id="UP000184543"/>
    </source>
</evidence>
<protein>
    <submittedName>
        <fullName evidence="3">Response regulator receiver domain-containing protein</fullName>
    </submittedName>
</protein>
<keyword evidence="4" id="KW-1185">Reference proteome</keyword>
<dbReference type="RefSeq" id="WP_094766600.1">
    <property type="nucleotide sequence ID" value="NZ_FQYU01000002.1"/>
</dbReference>
<dbReference type="Proteomes" id="UP000184543">
    <property type="component" value="Unassembled WGS sequence"/>
</dbReference>
<accession>A0A1M6FZX2</accession>
<sequence length="137" mass="16048">MTPLIMLIDDDLVSQFDMRIKLKRHGLTSEIISYDCPIEALRWFEKWKESNGVFRLPSVLLLDWQMPKMNGFEFLEEAIARAIPLNEMDIYMASSYSNCLDEAPDEIKSRVKKRFIKPLSISNIKLLYTNLCVKEKL</sequence>
<dbReference type="Pfam" id="PF00072">
    <property type="entry name" value="Response_reg"/>
    <property type="match status" value="1"/>
</dbReference>
<dbReference type="Gene3D" id="3.40.50.2300">
    <property type="match status" value="1"/>
</dbReference>
<dbReference type="SMART" id="SM00448">
    <property type="entry name" value="REC"/>
    <property type="match status" value="1"/>
</dbReference>